<accession>A0ACB8IGB0</accession>
<keyword evidence="2" id="KW-1185">Reference proteome</keyword>
<protein>
    <submittedName>
        <fullName evidence="1">Uncharacterized protein</fullName>
    </submittedName>
</protein>
<organism evidence="1 2">
    <name type="scientific">Citrus sinensis</name>
    <name type="common">Sweet orange</name>
    <name type="synonym">Citrus aurantium var. sinensis</name>
    <dbReference type="NCBI Taxonomy" id="2711"/>
    <lineage>
        <taxon>Eukaryota</taxon>
        <taxon>Viridiplantae</taxon>
        <taxon>Streptophyta</taxon>
        <taxon>Embryophyta</taxon>
        <taxon>Tracheophyta</taxon>
        <taxon>Spermatophyta</taxon>
        <taxon>Magnoliopsida</taxon>
        <taxon>eudicotyledons</taxon>
        <taxon>Gunneridae</taxon>
        <taxon>Pentapetalae</taxon>
        <taxon>rosids</taxon>
        <taxon>malvids</taxon>
        <taxon>Sapindales</taxon>
        <taxon>Rutaceae</taxon>
        <taxon>Aurantioideae</taxon>
        <taxon>Citrus</taxon>
    </lineage>
</organism>
<dbReference type="EMBL" id="CM039177">
    <property type="protein sequence ID" value="KAH9696053.1"/>
    <property type="molecule type" value="Genomic_DNA"/>
</dbReference>
<reference evidence="2" key="1">
    <citation type="journal article" date="2023" name="Hortic. Res.">
        <title>A chromosome-level phased genome enabling allele-level studies in sweet orange: a case study on citrus Huanglongbing tolerance.</title>
        <authorList>
            <person name="Wu B."/>
            <person name="Yu Q."/>
            <person name="Deng Z."/>
            <person name="Duan Y."/>
            <person name="Luo F."/>
            <person name="Gmitter F. Jr."/>
        </authorList>
    </citation>
    <scope>NUCLEOTIDE SEQUENCE [LARGE SCALE GENOMIC DNA]</scope>
    <source>
        <strain evidence="2">cv. Valencia</strain>
    </source>
</reference>
<sequence>MRKHRPLLVKALHFSSLLTLKIAALEWVKSSCEIFFSIYENLNQNTYFYEPSGYVGIPENLVLSVLEAASDREPKVRSHVALVLELLLQARLIHPICFYSIAEVVLERLGDPDVDIKNAFIRLLAHVLPTMMFACGLSDSGIYVTFGPGTLFYISQRWKAPLSSWIQWLIHSCRISKDYVLSQLKETGNIGINDLWLDVKVDEDILERMFSVNNLAGAWWAVQEAARYCIAMRLRTNLGGPTQTFAALERMLLDIADVLQLDSDQIDGNLSIIGSSGTHLRPMRLLLDFVEALKKNVYNAYEGSAILPPANRQSLMFFGANKKVCEEWFSRICDPMINAGLALQCHDTIQYCTSCLQELRNLLSSALKDKSRAQVSENLHNIRGRYSGDLLKKSLEVWLLELQTLRAKHAGKNYYSALTAGRNEINAIHALARFDEGDFQAAWAFLDLTPKSSCELTLDPKLALQRSDQMLLQALLLLNEGKVGKVPLELHKLRQSWMKYHLHRLLMGYQMQGHMPPNYTASLLLKKARS</sequence>
<proteinExistence type="predicted"/>
<comment type="caution">
    <text evidence="1">The sequence shown here is derived from an EMBL/GenBank/DDBJ whole genome shotgun (WGS) entry which is preliminary data.</text>
</comment>
<name>A0ACB8IGB0_CITSI</name>
<gene>
    <name evidence="1" type="ORF">KPL71_023019</name>
</gene>
<dbReference type="Proteomes" id="UP000829398">
    <property type="component" value="Chromosome 8"/>
</dbReference>
<evidence type="ECO:0000313" key="2">
    <source>
        <dbReference type="Proteomes" id="UP000829398"/>
    </source>
</evidence>
<evidence type="ECO:0000313" key="1">
    <source>
        <dbReference type="EMBL" id="KAH9696053.1"/>
    </source>
</evidence>